<organism evidence="6 7">
    <name type="scientific">Priapulus caudatus</name>
    <name type="common">Priapulid worm</name>
    <dbReference type="NCBI Taxonomy" id="37621"/>
    <lineage>
        <taxon>Eukaryota</taxon>
        <taxon>Metazoa</taxon>
        <taxon>Ecdysozoa</taxon>
        <taxon>Scalidophora</taxon>
        <taxon>Priapulida</taxon>
        <taxon>Priapulimorpha</taxon>
        <taxon>Priapulimorphida</taxon>
        <taxon>Priapulidae</taxon>
        <taxon>Priapulus</taxon>
    </lineage>
</organism>
<proteinExistence type="predicted"/>
<sequence>MASGPTKRNLSSEEELPTQAALYMTASSSVESTDIPTMEMCSSAGSDHDLEIRQPLKKRRHDWVKFHGPPTLGAHAATEAVDGQPANDEPLPKKFAHADTGQGDPSDVDHMYNNVARNMMARMGWEKGKGLGKEKQGRVSIVEASMQRGRRGLGNRIDGLEPSNSVMWQDEEITTDERVEWLPSCTEAFPTQEALVEWIKEGEVGKSMQHAQAS</sequence>
<feature type="domain" description="G-patch" evidence="5">
    <location>
        <begin position="112"/>
        <end position="158"/>
    </location>
</feature>
<dbReference type="SMART" id="SM00443">
    <property type="entry name" value="G_patch"/>
    <property type="match status" value="1"/>
</dbReference>
<reference evidence="7" key="1">
    <citation type="submission" date="2025-08" db="UniProtKB">
        <authorList>
            <consortium name="RefSeq"/>
        </authorList>
    </citation>
    <scope>IDENTIFICATION</scope>
</reference>
<dbReference type="Proteomes" id="UP000695022">
    <property type="component" value="Unplaced"/>
</dbReference>
<comment type="subcellular location">
    <subcellularLocation>
        <location evidence="1">Nucleus</location>
    </subcellularLocation>
</comment>
<dbReference type="PROSITE" id="PS50174">
    <property type="entry name" value="G_PATCH"/>
    <property type="match status" value="1"/>
</dbReference>
<dbReference type="InterPro" id="IPR000467">
    <property type="entry name" value="G_patch_dom"/>
</dbReference>
<feature type="compositionally biased region" description="Polar residues" evidence="4">
    <location>
        <begin position="25"/>
        <end position="35"/>
    </location>
</feature>
<evidence type="ECO:0000256" key="3">
    <source>
        <dbReference type="ARBA" id="ARBA00023242"/>
    </source>
</evidence>
<dbReference type="Pfam" id="PF01585">
    <property type="entry name" value="G-patch"/>
    <property type="match status" value="1"/>
</dbReference>
<evidence type="ECO:0000256" key="1">
    <source>
        <dbReference type="ARBA" id="ARBA00004123"/>
    </source>
</evidence>
<evidence type="ECO:0000313" key="7">
    <source>
        <dbReference type="RefSeq" id="XP_014680579.1"/>
    </source>
</evidence>
<evidence type="ECO:0000259" key="5">
    <source>
        <dbReference type="PROSITE" id="PS50174"/>
    </source>
</evidence>
<evidence type="ECO:0000256" key="4">
    <source>
        <dbReference type="SAM" id="MobiDB-lite"/>
    </source>
</evidence>
<keyword evidence="6" id="KW-1185">Reference proteome</keyword>
<dbReference type="RefSeq" id="XP_014680579.1">
    <property type="nucleotide sequence ID" value="XM_014825093.1"/>
</dbReference>
<dbReference type="GeneID" id="106820586"/>
<protein>
    <submittedName>
        <fullName evidence="7">Cap-specific mRNA (Nucleoside-2'-O-)-methyltransferase 1-like isoform X1</fullName>
    </submittedName>
</protein>
<feature type="region of interest" description="Disordered" evidence="4">
    <location>
        <begin position="82"/>
        <end position="107"/>
    </location>
</feature>
<keyword evidence="2" id="KW-0694">RNA-binding</keyword>
<accession>A0ABM1F808</accession>
<dbReference type="PANTHER" id="PTHR13948">
    <property type="entry name" value="RNA-BINDING PROTEIN"/>
    <property type="match status" value="1"/>
</dbReference>
<evidence type="ECO:0000256" key="2">
    <source>
        <dbReference type="ARBA" id="ARBA00022884"/>
    </source>
</evidence>
<name>A0ABM1F808_PRICU</name>
<gene>
    <name evidence="7" type="primary">LOC106820586</name>
</gene>
<feature type="region of interest" description="Disordered" evidence="4">
    <location>
        <begin position="1"/>
        <end position="56"/>
    </location>
</feature>
<dbReference type="PANTHER" id="PTHR13948:SF3">
    <property type="entry name" value="FI21118P1"/>
    <property type="match status" value="1"/>
</dbReference>
<keyword evidence="3" id="KW-0539">Nucleus</keyword>
<evidence type="ECO:0000313" key="6">
    <source>
        <dbReference type="Proteomes" id="UP000695022"/>
    </source>
</evidence>